<evidence type="ECO:0000256" key="1">
    <source>
        <dbReference type="ARBA" id="ARBA00004162"/>
    </source>
</evidence>
<dbReference type="EMBL" id="QVQZ01000001">
    <property type="protein sequence ID" value="RFU54036.1"/>
    <property type="molecule type" value="Genomic_DNA"/>
</dbReference>
<feature type="compositionally biased region" description="Basic and acidic residues" evidence="2">
    <location>
        <begin position="163"/>
        <end position="174"/>
    </location>
</feature>
<organism evidence="5 7">
    <name type="scientific">Streptococcus chenjunshii</name>
    <dbReference type="NCBI Taxonomy" id="2173853"/>
    <lineage>
        <taxon>Bacteria</taxon>
        <taxon>Bacillati</taxon>
        <taxon>Bacillota</taxon>
        <taxon>Bacilli</taxon>
        <taxon>Lactobacillales</taxon>
        <taxon>Streptococcaceae</taxon>
        <taxon>Streptococcus</taxon>
    </lineage>
</organism>
<dbReference type="Proteomes" id="UP000246115">
    <property type="component" value="Chromosome"/>
</dbReference>
<dbReference type="InterPro" id="IPR005543">
    <property type="entry name" value="PASTA_dom"/>
</dbReference>
<sequence>MAKRKNWIKKLSRVSKIVSVLPDATEIINRAVDNTRPIIEKELDRHHERQEAYREIDNVLHLNVEEAKRHLENQGFTVSKIPATPHIKYAKAFPNQVVSMYPKKRKAKLGSLVKLYYLDQATINASIILLNEQKSRVQRFGRTFSNSLKHGKKKFPKKHRKPKDVTPKSTDKRQ</sequence>
<feature type="compositionally biased region" description="Basic residues" evidence="2">
    <location>
        <begin position="149"/>
        <end position="162"/>
    </location>
</feature>
<evidence type="ECO:0000256" key="2">
    <source>
        <dbReference type="SAM" id="MobiDB-lite"/>
    </source>
</evidence>
<dbReference type="AlphaFoldDB" id="A0A372KPY0"/>
<evidence type="ECO:0008006" key="9">
    <source>
        <dbReference type="Google" id="ProtNLM"/>
    </source>
</evidence>
<name>A0A372KPY0_9STRE</name>
<evidence type="ECO:0000313" key="3">
    <source>
        <dbReference type="EMBL" id="AXQ78692.1"/>
    </source>
</evidence>
<keyword evidence="8" id="KW-1185">Reference proteome</keyword>
<dbReference type="CDD" id="cd06577">
    <property type="entry name" value="PASTA_pknB"/>
    <property type="match status" value="1"/>
</dbReference>
<dbReference type="Proteomes" id="UP000264056">
    <property type="component" value="Unassembled WGS sequence"/>
</dbReference>
<evidence type="ECO:0000313" key="8">
    <source>
        <dbReference type="Proteomes" id="UP000264056"/>
    </source>
</evidence>
<evidence type="ECO:0000313" key="7">
    <source>
        <dbReference type="Proteomes" id="UP000262901"/>
    </source>
</evidence>
<accession>A0A372KPY0</accession>
<dbReference type="EMBL" id="QVQY01000003">
    <property type="protein sequence ID" value="RFU51715.1"/>
    <property type="molecule type" value="Genomic_DNA"/>
</dbReference>
<dbReference type="Gene3D" id="3.30.10.20">
    <property type="match status" value="1"/>
</dbReference>
<gene>
    <name evidence="3" type="ORF">DDV21_006170</name>
    <name evidence="4" type="ORF">DDV22_02370</name>
    <name evidence="5" type="ORF">DDV23_00430</name>
</gene>
<comment type="subcellular location">
    <subcellularLocation>
        <location evidence="1">Cell membrane</location>
        <topology evidence="1">Single-pass membrane protein</topology>
    </subcellularLocation>
</comment>
<dbReference type="OrthoDB" id="2220057at2"/>
<evidence type="ECO:0000313" key="4">
    <source>
        <dbReference type="EMBL" id="RFU51715.1"/>
    </source>
</evidence>
<accession>A0A346NCE7</accession>
<feature type="region of interest" description="Disordered" evidence="2">
    <location>
        <begin position="143"/>
        <end position="174"/>
    </location>
</feature>
<reference evidence="6" key="3">
    <citation type="submission" date="2018-08" db="EMBL/GenBank/DDBJ databases">
        <title>Streptococcus chenjunshii sp. nov., isolated from stools sample of the Tibetan antelope in the Qinghai-Tibet plateau, China.</title>
        <authorList>
            <person name="Tian Z."/>
        </authorList>
    </citation>
    <scope>NUCLEOTIDE SEQUENCE [LARGE SCALE GENOMIC DNA]</scope>
    <source>
        <strain evidence="6">Z15</strain>
    </source>
</reference>
<evidence type="ECO:0000313" key="5">
    <source>
        <dbReference type="EMBL" id="RFU54036.1"/>
    </source>
</evidence>
<proteinExistence type="predicted"/>
<dbReference type="KEGG" id="schj:DDV21_006170"/>
<dbReference type="Proteomes" id="UP000262901">
    <property type="component" value="Unassembled WGS sequence"/>
</dbReference>
<dbReference type="EMBL" id="CP031733">
    <property type="protein sequence ID" value="AXQ78692.1"/>
    <property type="molecule type" value="Genomic_DNA"/>
</dbReference>
<reference evidence="3" key="4">
    <citation type="journal article" date="2019" name="Int. J. Syst. Evol. Microbiol.">
        <title>Streptococcus chenjunshii sp. nov. isolated from feces of Tibetan antelopes.</title>
        <authorList>
            <person name="Tian Z."/>
            <person name="Lu S."/>
            <person name="Jin D."/>
            <person name="Yang J."/>
            <person name="Pu J."/>
            <person name="Lai X.H."/>
            <person name="Bai X.N."/>
            <person name="Wu X.M."/>
            <person name="Li J."/>
            <person name="Wang S."/>
            <person name="Xu J."/>
        </authorList>
    </citation>
    <scope>NUCLEOTIDE SEQUENCE</scope>
    <source>
        <strain evidence="3">Z15</strain>
    </source>
</reference>
<protein>
    <recommendedName>
        <fullName evidence="9">PASTA domain-containing protein</fullName>
    </recommendedName>
</protein>
<reference evidence="5 7" key="2">
    <citation type="submission" date="2018-08" db="EMBL/GenBank/DDBJ databases">
        <title>Draft genome of Streptococcus sp. nov. Z1.</title>
        <authorList>
            <person name="Tian Z."/>
        </authorList>
    </citation>
    <scope>NUCLEOTIDE SEQUENCE [LARGE SCALE GENOMIC DNA]</scope>
    <source>
        <strain evidence="5">Z1</strain>
        <strain evidence="7">Z1(2018)</strain>
    </source>
</reference>
<reference evidence="4 8" key="1">
    <citation type="submission" date="2018-08" db="EMBL/GenBank/DDBJ databases">
        <title>Draft genome of Streptococcus sp .nov. Z2.</title>
        <authorList>
            <person name="Tian Z."/>
        </authorList>
    </citation>
    <scope>NUCLEOTIDE SEQUENCE [LARGE SCALE GENOMIC DNA]</scope>
    <source>
        <strain evidence="4 8">Z2</strain>
    </source>
</reference>
<dbReference type="RefSeq" id="WP_116877132.1">
    <property type="nucleotide sequence ID" value="NZ_CP031733.1"/>
</dbReference>
<evidence type="ECO:0000313" key="6">
    <source>
        <dbReference type="Proteomes" id="UP000246115"/>
    </source>
</evidence>